<organism evidence="1 2">
    <name type="scientific">Candidatus Schekmanbacteria bacterium RIFCSPLOWO2_12_FULL_38_15</name>
    <dbReference type="NCBI Taxonomy" id="1817883"/>
    <lineage>
        <taxon>Bacteria</taxon>
        <taxon>Candidatus Schekmaniibacteriota</taxon>
    </lineage>
</organism>
<protein>
    <submittedName>
        <fullName evidence="1">Uncharacterized protein</fullName>
    </submittedName>
</protein>
<name>A0A1F7SIS2_9BACT</name>
<evidence type="ECO:0000313" key="2">
    <source>
        <dbReference type="Proteomes" id="UP000178082"/>
    </source>
</evidence>
<reference evidence="1 2" key="1">
    <citation type="journal article" date="2016" name="Nat. Commun.">
        <title>Thousands of microbial genomes shed light on interconnected biogeochemical processes in an aquifer system.</title>
        <authorList>
            <person name="Anantharaman K."/>
            <person name="Brown C.T."/>
            <person name="Hug L.A."/>
            <person name="Sharon I."/>
            <person name="Castelle C.J."/>
            <person name="Probst A.J."/>
            <person name="Thomas B.C."/>
            <person name="Singh A."/>
            <person name="Wilkins M.J."/>
            <person name="Karaoz U."/>
            <person name="Brodie E.L."/>
            <person name="Williams K.H."/>
            <person name="Hubbard S.S."/>
            <person name="Banfield J.F."/>
        </authorList>
    </citation>
    <scope>NUCLEOTIDE SEQUENCE [LARGE SCALE GENOMIC DNA]</scope>
</reference>
<evidence type="ECO:0000313" key="1">
    <source>
        <dbReference type="EMBL" id="OGL53696.1"/>
    </source>
</evidence>
<dbReference type="STRING" id="1817883.A3G31_03040"/>
<dbReference type="EMBL" id="MGDI01000022">
    <property type="protein sequence ID" value="OGL53696.1"/>
    <property type="molecule type" value="Genomic_DNA"/>
</dbReference>
<dbReference type="AlphaFoldDB" id="A0A1F7SIS2"/>
<gene>
    <name evidence="1" type="ORF">A3G31_03040</name>
</gene>
<proteinExistence type="predicted"/>
<dbReference type="Proteomes" id="UP000178082">
    <property type="component" value="Unassembled WGS sequence"/>
</dbReference>
<accession>A0A1F7SIS2</accession>
<sequence>MKKINFLSILIMVTLFSAWGCGHSYNSMVNSGVGIDLKGDAKYEILGDTEAKAEVLSILGIFNIGAEKTGNFPGVSGLSGLLGSGKTLCEQAAAYKAIENFEGADQIISPRFKTEEMNYFVFGKYSSTVKAKAVKIIK</sequence>
<comment type="caution">
    <text evidence="1">The sequence shown here is derived from an EMBL/GenBank/DDBJ whole genome shotgun (WGS) entry which is preliminary data.</text>
</comment>